<keyword evidence="3" id="KW-1185">Reference proteome</keyword>
<reference evidence="2 3" key="1">
    <citation type="submission" date="2023-10" db="EMBL/GenBank/DDBJ databases">
        <title>Chromosome-scale genome assembly provides insights into flower coloration mechanisms of Canna indica.</title>
        <authorList>
            <person name="Li C."/>
        </authorList>
    </citation>
    <scope>NUCLEOTIDE SEQUENCE [LARGE SCALE GENOMIC DNA]</scope>
    <source>
        <tissue evidence="2">Flower</tissue>
    </source>
</reference>
<feature type="region of interest" description="Disordered" evidence="1">
    <location>
        <begin position="54"/>
        <end position="182"/>
    </location>
</feature>
<sequence length="291" mass="31088">MTQEKDFDALGGGGETKEPRESLVGAPPANDPDLPPESILVRVGSGGDLFWSDVVYERDDSTKGNTNPKAQAQQQHAKPRSNSQRFSGSLQPKTPIIGIPAKIQHHSGYLGRSGRRPTNSRIFPKKPSRPDGGGRKSAVPDEEPGSPKVSCIGKVLSERERDRCRSRRQSRPLPDVGKEERLESAGCWSSLSAVFCCGGGNRLVGSASTETSPSVAPAKKAVERRAMAEPDMDPPALGAMRRFASGRRPTSWGGDGDGDMELEAAAWGGRLSVGSLEEAERERQTDGSASV</sequence>
<evidence type="ECO:0000313" key="3">
    <source>
        <dbReference type="Proteomes" id="UP001327560"/>
    </source>
</evidence>
<protein>
    <submittedName>
        <fullName evidence="2">Uncharacterized protein</fullName>
    </submittedName>
</protein>
<dbReference type="EMBL" id="CP136895">
    <property type="protein sequence ID" value="WOL11236.1"/>
    <property type="molecule type" value="Genomic_DNA"/>
</dbReference>
<dbReference type="AlphaFoldDB" id="A0AAQ3QJ20"/>
<feature type="compositionally biased region" description="Polar residues" evidence="1">
    <location>
        <begin position="80"/>
        <end position="92"/>
    </location>
</feature>
<gene>
    <name evidence="2" type="ORF">Cni_G19998</name>
</gene>
<feature type="region of interest" description="Disordered" evidence="1">
    <location>
        <begin position="205"/>
        <end position="238"/>
    </location>
</feature>
<proteinExistence type="predicted"/>
<feature type="region of interest" description="Disordered" evidence="1">
    <location>
        <begin position="1"/>
        <end position="41"/>
    </location>
</feature>
<evidence type="ECO:0000256" key="1">
    <source>
        <dbReference type="SAM" id="MobiDB-lite"/>
    </source>
</evidence>
<evidence type="ECO:0000313" key="2">
    <source>
        <dbReference type="EMBL" id="WOL11236.1"/>
    </source>
</evidence>
<organism evidence="2 3">
    <name type="scientific">Canna indica</name>
    <name type="common">Indian-shot</name>
    <dbReference type="NCBI Taxonomy" id="4628"/>
    <lineage>
        <taxon>Eukaryota</taxon>
        <taxon>Viridiplantae</taxon>
        <taxon>Streptophyta</taxon>
        <taxon>Embryophyta</taxon>
        <taxon>Tracheophyta</taxon>
        <taxon>Spermatophyta</taxon>
        <taxon>Magnoliopsida</taxon>
        <taxon>Liliopsida</taxon>
        <taxon>Zingiberales</taxon>
        <taxon>Cannaceae</taxon>
        <taxon>Canna</taxon>
    </lineage>
</organism>
<dbReference type="PANTHER" id="PTHR34120:SF2">
    <property type="entry name" value="OS01G0860900 PROTEIN"/>
    <property type="match status" value="1"/>
</dbReference>
<accession>A0AAQ3QJ20</accession>
<dbReference type="PANTHER" id="PTHR34120">
    <property type="entry name" value="EXPRESSED PROTEIN"/>
    <property type="match status" value="1"/>
</dbReference>
<dbReference type="Proteomes" id="UP001327560">
    <property type="component" value="Chromosome 6"/>
</dbReference>
<feature type="region of interest" description="Disordered" evidence="1">
    <location>
        <begin position="270"/>
        <end position="291"/>
    </location>
</feature>
<name>A0AAQ3QJ20_9LILI</name>